<dbReference type="CDD" id="cd00146">
    <property type="entry name" value="PKD"/>
    <property type="match status" value="1"/>
</dbReference>
<dbReference type="RefSeq" id="WP_012580126.1">
    <property type="nucleotide sequence ID" value="NC_011653.1"/>
</dbReference>
<protein>
    <submittedName>
        <fullName evidence="2">Endo-beta-N-acetylglucosaminidase</fullName>
    </submittedName>
</protein>
<dbReference type="SUPFAM" id="SSF49785">
    <property type="entry name" value="Galactose-binding domain-like"/>
    <property type="match status" value="1"/>
</dbReference>
<dbReference type="PANTHER" id="PTHR13246">
    <property type="entry name" value="ENDO BETA N-ACETYLGLUCOSAMINIDASE"/>
    <property type="match status" value="1"/>
</dbReference>
<dbReference type="EMBL" id="CP001185">
    <property type="protein sequence ID" value="ACJ75740.1"/>
    <property type="molecule type" value="Genomic_DNA"/>
</dbReference>
<dbReference type="STRING" id="484019.THA_1295"/>
<accession>B7ICL3</accession>
<dbReference type="InterPro" id="IPR054110">
    <property type="entry name" value="EndoD-like_D2"/>
</dbReference>
<proteinExistence type="predicted"/>
<organism evidence="2 3">
    <name type="scientific">Thermosipho africanus (strain TCF52B)</name>
    <dbReference type="NCBI Taxonomy" id="484019"/>
    <lineage>
        <taxon>Bacteria</taxon>
        <taxon>Thermotogati</taxon>
        <taxon>Thermotogota</taxon>
        <taxon>Thermotogae</taxon>
        <taxon>Thermotogales</taxon>
        <taxon>Fervidobacteriaceae</taxon>
        <taxon>Thermosipho</taxon>
    </lineage>
</organism>
<dbReference type="Gene3D" id="2.60.120.260">
    <property type="entry name" value="Galactose-binding domain-like"/>
    <property type="match status" value="2"/>
</dbReference>
<dbReference type="Pfam" id="PF22633">
    <property type="entry name" value="F5_F8_type_C_2"/>
    <property type="match status" value="1"/>
</dbReference>
<dbReference type="HOGENOM" id="CLU_008357_0_0_0"/>
<dbReference type="Pfam" id="PF21910">
    <property type="entry name" value="GH85_C"/>
    <property type="match status" value="1"/>
</dbReference>
<dbReference type="SMART" id="SM00089">
    <property type="entry name" value="PKD"/>
    <property type="match status" value="1"/>
</dbReference>
<dbReference type="InterPro" id="IPR000421">
    <property type="entry name" value="FA58C"/>
</dbReference>
<dbReference type="eggNOG" id="COG4724">
    <property type="taxonomic scope" value="Bacteria"/>
</dbReference>
<dbReference type="GO" id="GO:0033925">
    <property type="term" value="F:mannosyl-glycoprotein endo-beta-N-acetylglucosaminidase activity"/>
    <property type="evidence" value="ECO:0007669"/>
    <property type="project" value="InterPro"/>
</dbReference>
<dbReference type="PANTHER" id="PTHR13246:SF1">
    <property type="entry name" value="CYTOSOLIC ENDO-BETA-N-ACETYLGLUCOSAMINIDASE"/>
    <property type="match status" value="1"/>
</dbReference>
<evidence type="ECO:0000259" key="1">
    <source>
        <dbReference type="PROSITE" id="PS50022"/>
    </source>
</evidence>
<keyword evidence="3" id="KW-1185">Reference proteome</keyword>
<feature type="domain" description="F5/8 type C" evidence="1">
    <location>
        <begin position="735"/>
        <end position="880"/>
    </location>
</feature>
<dbReference type="Proteomes" id="UP000002453">
    <property type="component" value="Chromosome"/>
</dbReference>
<dbReference type="InterPro" id="IPR013783">
    <property type="entry name" value="Ig-like_fold"/>
</dbReference>
<dbReference type="SUPFAM" id="SSF49299">
    <property type="entry name" value="PKD domain"/>
    <property type="match status" value="1"/>
</dbReference>
<dbReference type="CDD" id="cd06547">
    <property type="entry name" value="GH85_ENGase"/>
    <property type="match status" value="1"/>
</dbReference>
<dbReference type="KEGG" id="taf:THA_1295"/>
<dbReference type="CAZy" id="GH85">
    <property type="family name" value="Glycoside Hydrolase Family 85"/>
</dbReference>
<dbReference type="OrthoDB" id="1089471at2"/>
<name>B7ICL3_THEAB</name>
<dbReference type="InterPro" id="IPR008979">
    <property type="entry name" value="Galactose-bd-like_sf"/>
</dbReference>
<dbReference type="eggNOG" id="COG3291">
    <property type="taxonomic scope" value="Bacteria"/>
</dbReference>
<sequence>MKKIIIILFSILSIAIFAQIPESSYWYPNDILDWSPQTDSQAIYNVSHVPLARRVIGSPITDSASKDIKIMTLSIMNPSTSGMPSQGSNNSFKAYPFTFWQYVDYLVAWAGSAGEGIIVPPSADVIDAAHKNGVYVLGTIFFPPNVYGGRRNWVDQLLRKENGKFVIADKLIEITKYYGFDGWFINQETNGCKDSHVKDMIDFLNYIKEKAPWMKLVWYDSMSNTGAIEWQGELNEKNVVFLKNNDKYISDAIFIDFRWQSLKRPETIENTINTMKKYNISKDRVFVGFDLQANGYYTYSNWPKIIDENGKLKVSLGFYCPSWAYYSSKEIKEFWDKEETLWIADHPVLNYHSKEDFFKIEWNKDYEQYKWQSPAKFVVEKSPVTSLPFITFFNAGHGYKFFIDGKVAKDSEWNNRSMMDVFPTYRWKIDGNDVNISVDYSDAYYGGSSLKFEGKLKKDQETNVTLYITDLKINDNTTLESVIKGTGNIKVSLVLNYSDNTSKEFPLKFFNDWVNTIYNLENNKTITSISLKIVAIEDTSYSFNLGMIGLIPVKNYDTHVGDVKIDNIEFKEGLYAQINLHCENSKAKYYEIYRILQNGERRLVWVSYNPYTYITQIKRDGKEKFTTLEVVGVSEGFTKSTPKKVTFQWPPYPKPKANFEVSNTIIFPESTVTFKNLSSEVTEKVLWILPGATPNVSREWNPTVTYKEEGIYPAILVAINSEGEDVKIFNPLIVVTKKAKEIKNLALNKKTYASSNVPAEKPSMAVDGTVENNSKWCAVGDLPHWIVIDFEKEVIISSVTIKHAEAGHESADWNTKDFRLQVSNDGINWKDVAIVRNNTKGVSTHSFAPVKARFFRLFIETPTQVGDKAARIYEIEVYGLESF</sequence>
<dbReference type="GO" id="GO:0005829">
    <property type="term" value="C:cytosol"/>
    <property type="evidence" value="ECO:0007669"/>
    <property type="project" value="UniProtKB-SubCell"/>
</dbReference>
<dbReference type="InterPro" id="IPR022409">
    <property type="entry name" value="PKD/Chitinase_dom"/>
</dbReference>
<dbReference type="CAZy" id="CBM32">
    <property type="family name" value="Carbohydrate-Binding Module Family 32"/>
</dbReference>
<dbReference type="InterPro" id="IPR005201">
    <property type="entry name" value="TIM_ENGase"/>
</dbReference>
<evidence type="ECO:0000313" key="3">
    <source>
        <dbReference type="Proteomes" id="UP000002453"/>
    </source>
</evidence>
<dbReference type="InterPro" id="IPR032979">
    <property type="entry name" value="ENGase"/>
</dbReference>
<evidence type="ECO:0000313" key="2">
    <source>
        <dbReference type="EMBL" id="ACJ75740.1"/>
    </source>
</evidence>
<dbReference type="Pfam" id="PF03644">
    <property type="entry name" value="Glyco_hydro_85"/>
    <property type="match status" value="1"/>
</dbReference>
<gene>
    <name evidence="2" type="ordered locus">THA_1295</name>
</gene>
<dbReference type="PROSITE" id="PS50022">
    <property type="entry name" value="FA58C_3"/>
    <property type="match status" value="1"/>
</dbReference>
<dbReference type="Gene3D" id="2.60.40.10">
    <property type="entry name" value="Immunoglobulins"/>
    <property type="match status" value="2"/>
</dbReference>
<reference evidence="2 3" key="1">
    <citation type="journal article" date="2009" name="J. Bacteriol.">
        <title>The genome of Thermosipho africanus TCF52B: lateral genetic connections to the Firmicutes and Archaea.</title>
        <authorList>
            <person name="Nesboe C.L."/>
            <person name="Bapteste E."/>
            <person name="Curtis B."/>
            <person name="Dahle H."/>
            <person name="Lopez P."/>
            <person name="Macleod D."/>
            <person name="Dlutek M."/>
            <person name="Bowman S."/>
            <person name="Zhaxybayeva O."/>
            <person name="Birkeland N.-K."/>
            <person name="Doolittle W.F."/>
        </authorList>
    </citation>
    <scope>NUCLEOTIDE SEQUENCE [LARGE SCALE GENOMIC DNA]</scope>
    <source>
        <strain evidence="2 3">TCF52B</strain>
    </source>
</reference>
<dbReference type="AlphaFoldDB" id="B7ICL3"/>
<dbReference type="InterPro" id="IPR035986">
    <property type="entry name" value="PKD_dom_sf"/>
</dbReference>
<dbReference type="Gene3D" id="3.20.20.80">
    <property type="entry name" value="Glycosidases"/>
    <property type="match status" value="1"/>
</dbReference>